<feature type="domain" description="ABC transmembrane type-1" evidence="10">
    <location>
        <begin position="58"/>
        <end position="353"/>
    </location>
</feature>
<dbReference type="InterPro" id="IPR011527">
    <property type="entry name" value="ABC1_TM_dom"/>
</dbReference>
<dbReference type="SMART" id="SM00382">
    <property type="entry name" value="AAA"/>
    <property type="match status" value="2"/>
</dbReference>
<keyword evidence="3 8" id="KW-0812">Transmembrane</keyword>
<feature type="transmembrane region" description="Helical" evidence="8">
    <location>
        <begin position="189"/>
        <end position="208"/>
    </location>
</feature>
<feature type="transmembrane region" description="Helical" evidence="8">
    <location>
        <begin position="853"/>
        <end position="876"/>
    </location>
</feature>
<gene>
    <name evidence="11" type="ORF">SO694_00009464</name>
</gene>
<evidence type="ECO:0000256" key="4">
    <source>
        <dbReference type="ARBA" id="ARBA00022741"/>
    </source>
</evidence>
<feature type="transmembrane region" description="Helical" evidence="8">
    <location>
        <begin position="967"/>
        <end position="988"/>
    </location>
</feature>
<feature type="domain" description="ABC transmembrane type-1" evidence="10">
    <location>
        <begin position="710"/>
        <end position="989"/>
    </location>
</feature>
<evidence type="ECO:0000313" key="11">
    <source>
        <dbReference type="EMBL" id="KAK7254336.1"/>
    </source>
</evidence>
<protein>
    <submittedName>
        <fullName evidence="11">ABC transporter</fullName>
    </submittedName>
</protein>
<comment type="similarity">
    <text evidence="2">Belongs to the ABC transporter superfamily. ABCB family. Multidrug resistance exporter (TC 3.A.1.201) subfamily.</text>
</comment>
<feature type="transmembrane region" description="Helical" evidence="8">
    <location>
        <begin position="829"/>
        <end position="847"/>
    </location>
</feature>
<keyword evidence="4" id="KW-0547">Nucleotide-binding</keyword>
<sequence>MCKATELPEKKAILEDVEAPPAPASPKRAMHLLRYATWGDLGLFSLAMATVTISGANQPAQLIIFGNLIDSFNDDNTAKAVRLVHFFALMYALVGVQQLITITIQTALATRVAAKQARRCREHYFAALLRQPVAWFDGENQGAVGASVLESTLAIQDGLGEKFTTGLQGVLAFVFGVAVSLYYAWSLTLVTIGALPIIVALLGAAAAWQKKSNDRATAASAEASAAAMEALTNVRTVAAFGAEQHEADKYRAKCAEAARESLGSAVATGLNGALVAAILYSTWALGLWYGSYLIRSDMADRDECNYRVMEDGDVREPANDCVTGGDIMTAFLCVLFGGLALLQALPGIAAFTLATAEARKIFKIIDDAEVAAEAHAADSKAKAREASAPAGAVAGGAIAFSRVTFAYPTRPDRPVYAGLTLAVDAGQTCALVGPSGCGKSTAVSLLLRFYDVDGGALLVDGVDARTWDVAALRAKIGLVAQEPVLFSGTIADNIAHGRAGAGRADVERAAKLANAFDFVGAFPDGFETEVGDCGVQLSGGQKQRVAIARALVRDPEILVLDEATSALDAKSERVVQRAIDDVVTAQRRTTLVIAHRLSTVRRADKIAVFADGAVAEEGTHESLMDARGKYYALVEAQLHDPTGMDRSPSSEALAEHAAAEDVVVAVPVEAKEKSDAKVAPEDAAKDDVSASSVVGWLWSVADGDRRWAGLGCLGAGIGGATQPLVGFLMAEFITAFFNTDRRDMRREAQFWALMFVAMGGGGAIGELFKSYGLTRVAERVVRDVRAASFESMIRQAVGWHDSPTTTAGALAARLAQDCSAVRALVGQRIALSVAMLVIVLGGLALSFDASWRLTLVTLAIIPMIVAPIAITATYVAKVAEAANESLTRAGGVAAEAVLHVRTVRAYGIEAAVTAKFDEFLALPEQQAIRKGVAGGLGAGVAAATILFGAAFQYYIGGLFFRKGWVEFGDLMTVLLVVIFMAFGIGAVAGDSVDKAEAMASAKKVFALVHRESAIDALAPEAGANATLAAASGGLAVTFDAVEFAYPTRPDRPVYAGLSLTVNPGETVAFVGESGAGKSTAVQLLLRYYDCDGGRVLVDGLDVRSVGVKSLRASIGLVSQEPCLFTGTIADNIRYGKPAATDDEVERAAKLANAFDFVGTFPDGFRTAVGARGVQLSGGQKQRVAIARALVRDPRCLVLDEATSALDAKSERVVQDALDALLATTKCTTIVIAHRLSTIKHASKICVFGDGVLKEEGPHEALMDARGPYFGLVSHQLGGDAN</sequence>
<dbReference type="Gene3D" id="3.40.50.300">
    <property type="entry name" value="P-loop containing nucleotide triphosphate hydrolases"/>
    <property type="match status" value="2"/>
</dbReference>
<dbReference type="SUPFAM" id="SSF52540">
    <property type="entry name" value="P-loop containing nucleoside triphosphate hydrolases"/>
    <property type="match status" value="2"/>
</dbReference>
<feature type="domain" description="ABC transporter" evidence="9">
    <location>
        <begin position="398"/>
        <end position="636"/>
    </location>
</feature>
<feature type="transmembrane region" description="Helical" evidence="8">
    <location>
        <begin position="83"/>
        <end position="109"/>
    </location>
</feature>
<dbReference type="PANTHER" id="PTHR43394">
    <property type="entry name" value="ATP-DEPENDENT PERMEASE MDL1, MITOCHONDRIAL"/>
    <property type="match status" value="1"/>
</dbReference>
<dbReference type="Proteomes" id="UP001363151">
    <property type="component" value="Unassembled WGS sequence"/>
</dbReference>
<feature type="transmembrane region" description="Helical" evidence="8">
    <location>
        <begin position="750"/>
        <end position="768"/>
    </location>
</feature>
<comment type="caution">
    <text evidence="11">The sequence shown here is derived from an EMBL/GenBank/DDBJ whole genome shotgun (WGS) entry which is preliminary data.</text>
</comment>
<evidence type="ECO:0000259" key="9">
    <source>
        <dbReference type="PROSITE" id="PS50893"/>
    </source>
</evidence>
<dbReference type="PANTHER" id="PTHR43394:SF27">
    <property type="entry name" value="ATP-DEPENDENT TRANSLOCASE ABCB1-LIKE"/>
    <property type="match status" value="1"/>
</dbReference>
<dbReference type="CDD" id="cd03249">
    <property type="entry name" value="ABC_MTABC3_MDL1_MDL2"/>
    <property type="match status" value="2"/>
</dbReference>
<keyword evidence="6 8" id="KW-1133">Transmembrane helix</keyword>
<name>A0ABR1GEV5_AURAN</name>
<dbReference type="PROSITE" id="PS00211">
    <property type="entry name" value="ABC_TRANSPORTER_1"/>
    <property type="match status" value="2"/>
</dbReference>
<evidence type="ECO:0000256" key="8">
    <source>
        <dbReference type="SAM" id="Phobius"/>
    </source>
</evidence>
<evidence type="ECO:0000256" key="7">
    <source>
        <dbReference type="ARBA" id="ARBA00023136"/>
    </source>
</evidence>
<organism evidence="11 12">
    <name type="scientific">Aureococcus anophagefferens</name>
    <name type="common">Harmful bloom alga</name>
    <dbReference type="NCBI Taxonomy" id="44056"/>
    <lineage>
        <taxon>Eukaryota</taxon>
        <taxon>Sar</taxon>
        <taxon>Stramenopiles</taxon>
        <taxon>Ochrophyta</taxon>
        <taxon>Pelagophyceae</taxon>
        <taxon>Pelagomonadales</taxon>
        <taxon>Pelagomonadaceae</taxon>
        <taxon>Aureococcus</taxon>
    </lineage>
</organism>
<dbReference type="Pfam" id="PF00664">
    <property type="entry name" value="ABC_membrane"/>
    <property type="match status" value="2"/>
</dbReference>
<feature type="transmembrane region" description="Helical" evidence="8">
    <location>
        <begin position="327"/>
        <end position="354"/>
    </location>
</feature>
<evidence type="ECO:0000256" key="3">
    <source>
        <dbReference type="ARBA" id="ARBA00022692"/>
    </source>
</evidence>
<feature type="transmembrane region" description="Helical" evidence="8">
    <location>
        <begin position="163"/>
        <end position="183"/>
    </location>
</feature>
<dbReference type="CDD" id="cd18578">
    <property type="entry name" value="ABC_6TM_Pgp_ABCB1_D2_like"/>
    <property type="match status" value="1"/>
</dbReference>
<dbReference type="InterPro" id="IPR039421">
    <property type="entry name" value="Type_1_exporter"/>
</dbReference>
<evidence type="ECO:0000259" key="10">
    <source>
        <dbReference type="PROSITE" id="PS50929"/>
    </source>
</evidence>
<dbReference type="InterPro" id="IPR036640">
    <property type="entry name" value="ABC1_TM_sf"/>
</dbReference>
<evidence type="ECO:0000256" key="2">
    <source>
        <dbReference type="ARBA" id="ARBA00007577"/>
    </source>
</evidence>
<keyword evidence="7 8" id="KW-0472">Membrane</keyword>
<evidence type="ECO:0000313" key="12">
    <source>
        <dbReference type="Proteomes" id="UP001363151"/>
    </source>
</evidence>
<dbReference type="InterPro" id="IPR027417">
    <property type="entry name" value="P-loop_NTPase"/>
</dbReference>
<evidence type="ECO:0000256" key="6">
    <source>
        <dbReference type="ARBA" id="ARBA00022989"/>
    </source>
</evidence>
<dbReference type="CDD" id="cd18577">
    <property type="entry name" value="ABC_6TM_Pgp_ABCB1_D1_like"/>
    <property type="match status" value="1"/>
</dbReference>
<feature type="transmembrane region" description="Helical" evidence="8">
    <location>
        <begin position="707"/>
        <end position="730"/>
    </location>
</feature>
<dbReference type="Gene3D" id="1.20.1560.10">
    <property type="entry name" value="ABC transporter type 1, transmembrane domain"/>
    <property type="match status" value="3"/>
</dbReference>
<evidence type="ECO:0000256" key="1">
    <source>
        <dbReference type="ARBA" id="ARBA00004141"/>
    </source>
</evidence>
<dbReference type="PROSITE" id="PS50893">
    <property type="entry name" value="ABC_TRANSPORTER_2"/>
    <property type="match status" value="2"/>
</dbReference>
<accession>A0ABR1GEV5</accession>
<keyword evidence="5" id="KW-0067">ATP-binding</keyword>
<dbReference type="EMBL" id="JBBJCI010000031">
    <property type="protein sequence ID" value="KAK7254336.1"/>
    <property type="molecule type" value="Genomic_DNA"/>
</dbReference>
<comment type="subcellular location">
    <subcellularLocation>
        <location evidence="1">Membrane</location>
        <topology evidence="1">Multi-pass membrane protein</topology>
    </subcellularLocation>
</comment>
<dbReference type="InterPro" id="IPR017871">
    <property type="entry name" value="ABC_transporter-like_CS"/>
</dbReference>
<reference evidence="11 12" key="1">
    <citation type="submission" date="2024-03" db="EMBL/GenBank/DDBJ databases">
        <title>Aureococcus anophagefferens CCMP1851 and Kratosvirus quantuckense: Draft genome of a second virus-susceptible host strain in the model system.</title>
        <authorList>
            <person name="Chase E."/>
            <person name="Truchon A.R."/>
            <person name="Schepens W."/>
            <person name="Wilhelm S.W."/>
        </authorList>
    </citation>
    <scope>NUCLEOTIDE SEQUENCE [LARGE SCALE GENOMIC DNA]</scope>
    <source>
        <strain evidence="11 12">CCMP1851</strain>
    </source>
</reference>
<feature type="transmembrane region" description="Helical" evidence="8">
    <location>
        <begin position="269"/>
        <end position="289"/>
    </location>
</feature>
<dbReference type="Pfam" id="PF00005">
    <property type="entry name" value="ABC_tran"/>
    <property type="match status" value="2"/>
</dbReference>
<dbReference type="InterPro" id="IPR003593">
    <property type="entry name" value="AAA+_ATPase"/>
</dbReference>
<keyword evidence="12" id="KW-1185">Reference proteome</keyword>
<feature type="domain" description="ABC transporter" evidence="9">
    <location>
        <begin position="1036"/>
        <end position="1274"/>
    </location>
</feature>
<evidence type="ECO:0000256" key="5">
    <source>
        <dbReference type="ARBA" id="ARBA00022840"/>
    </source>
</evidence>
<dbReference type="SUPFAM" id="SSF90123">
    <property type="entry name" value="ABC transporter transmembrane region"/>
    <property type="match status" value="2"/>
</dbReference>
<feature type="transmembrane region" description="Helical" evidence="8">
    <location>
        <begin position="932"/>
        <end position="955"/>
    </location>
</feature>
<dbReference type="PROSITE" id="PS50929">
    <property type="entry name" value="ABC_TM1F"/>
    <property type="match status" value="2"/>
</dbReference>
<dbReference type="InterPro" id="IPR003439">
    <property type="entry name" value="ABC_transporter-like_ATP-bd"/>
</dbReference>
<proteinExistence type="inferred from homology"/>